<sequence>MSLKILVFLVVFIAILAKKKEREQKFENCDSYEESGNNFFDENDDFDEESLFGDDEDSIDYKESSYDDNEHLFEEDEDDNNFFDDYCKIFHGENKRGELNCV</sequence>
<keyword evidence="1" id="KW-0732">Signal</keyword>
<keyword evidence="3" id="KW-1185">Reference proteome</keyword>
<name>A0A9N9AK75_9GLOM</name>
<comment type="caution">
    <text evidence="2">The sequence shown here is derived from an EMBL/GenBank/DDBJ whole genome shotgun (WGS) entry which is preliminary data.</text>
</comment>
<organism evidence="2 3">
    <name type="scientific">Acaulospora morrowiae</name>
    <dbReference type="NCBI Taxonomy" id="94023"/>
    <lineage>
        <taxon>Eukaryota</taxon>
        <taxon>Fungi</taxon>
        <taxon>Fungi incertae sedis</taxon>
        <taxon>Mucoromycota</taxon>
        <taxon>Glomeromycotina</taxon>
        <taxon>Glomeromycetes</taxon>
        <taxon>Diversisporales</taxon>
        <taxon>Acaulosporaceae</taxon>
        <taxon>Acaulospora</taxon>
    </lineage>
</organism>
<dbReference type="Proteomes" id="UP000789342">
    <property type="component" value="Unassembled WGS sequence"/>
</dbReference>
<proteinExistence type="predicted"/>
<accession>A0A9N9AK75</accession>
<evidence type="ECO:0000256" key="1">
    <source>
        <dbReference type="SAM" id="SignalP"/>
    </source>
</evidence>
<evidence type="ECO:0000313" key="3">
    <source>
        <dbReference type="Proteomes" id="UP000789342"/>
    </source>
</evidence>
<gene>
    <name evidence="2" type="ORF">AMORRO_LOCUS4880</name>
</gene>
<feature type="signal peptide" evidence="1">
    <location>
        <begin position="1"/>
        <end position="17"/>
    </location>
</feature>
<protein>
    <submittedName>
        <fullName evidence="2">2032_t:CDS:1</fullName>
    </submittedName>
</protein>
<reference evidence="2" key="1">
    <citation type="submission" date="2021-06" db="EMBL/GenBank/DDBJ databases">
        <authorList>
            <person name="Kallberg Y."/>
            <person name="Tangrot J."/>
            <person name="Rosling A."/>
        </authorList>
    </citation>
    <scope>NUCLEOTIDE SEQUENCE</scope>
    <source>
        <strain evidence="2">CL551</strain>
    </source>
</reference>
<dbReference type="EMBL" id="CAJVPV010002773">
    <property type="protein sequence ID" value="CAG8535618.1"/>
    <property type="molecule type" value="Genomic_DNA"/>
</dbReference>
<dbReference type="AlphaFoldDB" id="A0A9N9AK75"/>
<evidence type="ECO:0000313" key="2">
    <source>
        <dbReference type="EMBL" id="CAG8535618.1"/>
    </source>
</evidence>
<feature type="chain" id="PRO_5040286136" evidence="1">
    <location>
        <begin position="18"/>
        <end position="102"/>
    </location>
</feature>